<name>A0ABY6HRL1_9ARCH</name>
<keyword evidence="3" id="KW-1185">Reference proteome</keyword>
<dbReference type="InterPro" id="IPR049962">
    <property type="entry name" value="THUMP_ThiI"/>
</dbReference>
<protein>
    <submittedName>
        <fullName evidence="2">tRNA sulfurtransferase</fullName>
        <ecNumber evidence="2">2.8.1.4</ecNumber>
    </submittedName>
</protein>
<sequence length="446" mass="51112">MFFANDSLNKMIRSMNEAASPIQYNLIICRYNEIGLKSRKVRSRMEQRLVSHIKKICQRENLSIVHAQREWGRFIFEFSLENMPKALKIFKYIIGLHSFSPAISVDCSNSSIIEKVKDFATADIKSGDSFVIRARRVKSHPKTSLEIEREMGEVVLDTAAKLGREIFVKMKNPTKTIYIEVREAATYFFSKKINTIWGGNPIEIDKPVIALWRGDFNDTVAAQLMLRRGSIIFPIIFFDEKNQLFNSHKTMSSAIEEIKLIAKYLPEPITVLQLDLHSLGEYLNQISDEAVKNILLAYSTMYLLDNLGKEVNFNRELRFNSKDLWIKGILTSFRLTDSLYCALGQNLTIPHFMPIIGLSNEMIQDVQIRLNMTSSQTQNDEFTVADIVLNHQNGDSFSKIKPESHQISIIKDVKLILEKNVSSELIILLDSIVNQRQKILVQGSIL</sequence>
<dbReference type="PANTHER" id="PTHR43209">
    <property type="entry name" value="TRNA SULFURTRANSFERASE"/>
    <property type="match status" value="1"/>
</dbReference>
<dbReference type="InterPro" id="IPR004114">
    <property type="entry name" value="THUMP_dom"/>
</dbReference>
<dbReference type="EC" id="2.8.1.4" evidence="2"/>
<evidence type="ECO:0000313" key="2">
    <source>
        <dbReference type="EMBL" id="UYP45196.1"/>
    </source>
</evidence>
<reference evidence="2" key="1">
    <citation type="submission" date="2022-09" db="EMBL/GenBank/DDBJ databases">
        <title>Actin cytoskeleton and complex cell architecture in an #Asgard archaeon.</title>
        <authorList>
            <person name="Ponce Toledo R.I."/>
            <person name="Schleper C."/>
            <person name="Rodrigues Oliveira T."/>
            <person name="Wollweber F."/>
            <person name="Xu J."/>
            <person name="Rittmann S."/>
            <person name="Klingl A."/>
            <person name="Pilhofer M."/>
        </authorList>
    </citation>
    <scope>NUCLEOTIDE SEQUENCE</scope>
    <source>
        <strain evidence="2">B-35</strain>
    </source>
</reference>
<feature type="domain" description="THUMP" evidence="1">
    <location>
        <begin position="98"/>
        <end position="192"/>
    </location>
</feature>
<dbReference type="EMBL" id="CP104013">
    <property type="protein sequence ID" value="UYP45196.1"/>
    <property type="molecule type" value="Genomic_DNA"/>
</dbReference>
<gene>
    <name evidence="2" type="ORF">NEF87_001481</name>
</gene>
<evidence type="ECO:0000313" key="3">
    <source>
        <dbReference type="Proteomes" id="UP001208689"/>
    </source>
</evidence>
<dbReference type="PANTHER" id="PTHR43209:SF1">
    <property type="entry name" value="TRNA SULFURTRANSFERASE"/>
    <property type="match status" value="1"/>
</dbReference>
<dbReference type="SMART" id="SM00981">
    <property type="entry name" value="THUMP"/>
    <property type="match status" value="1"/>
</dbReference>
<dbReference type="Proteomes" id="UP001208689">
    <property type="component" value="Chromosome"/>
</dbReference>
<dbReference type="CDD" id="cd11716">
    <property type="entry name" value="THUMP_ThiI"/>
    <property type="match status" value="1"/>
</dbReference>
<dbReference type="Pfam" id="PF22025">
    <property type="entry name" value="ThiI_fer"/>
    <property type="match status" value="1"/>
</dbReference>
<accession>A0ABY6HRL1</accession>
<evidence type="ECO:0000259" key="1">
    <source>
        <dbReference type="SMART" id="SM00981"/>
    </source>
</evidence>
<dbReference type="GO" id="GO:0140741">
    <property type="term" value="F:tRNA-uracil-4 sulfurtransferase activity"/>
    <property type="evidence" value="ECO:0007669"/>
    <property type="project" value="UniProtKB-EC"/>
</dbReference>
<dbReference type="SUPFAM" id="SSF143437">
    <property type="entry name" value="THUMP domain-like"/>
    <property type="match status" value="1"/>
</dbReference>
<keyword evidence="2" id="KW-0808">Transferase</keyword>
<dbReference type="Pfam" id="PF02926">
    <property type="entry name" value="THUMP"/>
    <property type="match status" value="1"/>
</dbReference>
<proteinExistence type="predicted"/>
<dbReference type="InterPro" id="IPR054173">
    <property type="entry name" value="ThiI_fer"/>
</dbReference>
<dbReference type="Gene3D" id="3.30.2130.30">
    <property type="match status" value="1"/>
</dbReference>
<dbReference type="InterPro" id="IPR050102">
    <property type="entry name" value="tRNA_sulfurtransferase_ThiI"/>
</dbReference>
<organism evidence="2 3">
    <name type="scientific">Candidatus Lokiarchaeum ossiferum</name>
    <dbReference type="NCBI Taxonomy" id="2951803"/>
    <lineage>
        <taxon>Archaea</taxon>
        <taxon>Promethearchaeati</taxon>
        <taxon>Promethearchaeota</taxon>
        <taxon>Promethearchaeia</taxon>
        <taxon>Promethearchaeales</taxon>
        <taxon>Promethearchaeaceae</taxon>
        <taxon>Candidatus Lokiarchaeum</taxon>
    </lineage>
</organism>